<name>A0A7K7R0T2_POEAT</name>
<evidence type="ECO:0000259" key="7">
    <source>
        <dbReference type="PROSITE" id="PS51180"/>
    </source>
</evidence>
<dbReference type="InterPro" id="IPR038499">
    <property type="entry name" value="BRO1_sf"/>
</dbReference>
<comment type="caution">
    <text evidence="8">The sequence shown here is derived from an EMBL/GenBank/DDBJ whole genome shotgun (WGS) entry which is preliminary data.</text>
</comment>
<evidence type="ECO:0000256" key="4">
    <source>
        <dbReference type="ARBA" id="ARBA00022753"/>
    </source>
</evidence>
<dbReference type="GO" id="GO:0045022">
    <property type="term" value="P:early endosome to late endosome transport"/>
    <property type="evidence" value="ECO:0007669"/>
    <property type="project" value="TreeGrafter"/>
</dbReference>
<dbReference type="Pfam" id="PF13949">
    <property type="entry name" value="ALIX_LYPXL_bnd"/>
    <property type="match status" value="1"/>
</dbReference>
<evidence type="ECO:0000256" key="5">
    <source>
        <dbReference type="SAM" id="Coils"/>
    </source>
</evidence>
<feature type="non-terminal residue" evidence="8">
    <location>
        <position position="1"/>
    </location>
</feature>
<dbReference type="Proteomes" id="UP000540071">
    <property type="component" value="Unassembled WGS sequence"/>
</dbReference>
<reference evidence="8 9" key="1">
    <citation type="submission" date="2019-09" db="EMBL/GenBank/DDBJ databases">
        <title>Bird 10,000 Genomes (B10K) Project - Family phase.</title>
        <authorList>
            <person name="Zhang G."/>
        </authorList>
    </citation>
    <scope>NUCLEOTIDE SEQUENCE [LARGE SCALE GENOMIC DNA]</scope>
    <source>
        <strain evidence="8">OUT-0023</strain>
        <tissue evidence="8">Blood</tissue>
    </source>
</reference>
<dbReference type="PANTHER" id="PTHR23030">
    <property type="entry name" value="PCD6 INTERACTING PROTEIN-RELATED"/>
    <property type="match status" value="1"/>
</dbReference>
<feature type="compositionally biased region" description="Pro residues" evidence="6">
    <location>
        <begin position="657"/>
        <end position="671"/>
    </location>
</feature>
<dbReference type="InterPro" id="IPR025304">
    <property type="entry name" value="ALIX_V_dom"/>
</dbReference>
<dbReference type="GO" id="GO:0043328">
    <property type="term" value="P:protein transport to vacuole involved in ubiquitin-dependent protein catabolic process via the multivesicular body sorting pathway"/>
    <property type="evidence" value="ECO:0007669"/>
    <property type="project" value="TreeGrafter"/>
</dbReference>
<sequence>MEAVPRMPMIWLDLKEAGEFAFNAAVKKVRPGPGQGRRGPGGGCSTLRKYLGQLHFLQSRIPMGNGQDAAVPVTWTEIFSGKAVTHEDIKYEQACVLYNLGALHSMLGAMDKRVSEECAAGAFTYLRDHFPHSYSVDMSHQILSLNINLMLGQAQECLLEKSMLDNRKSFLVARISAQVVDYYKEACRALENSETASLLGKIQKDWKKLVQMKIYYFAAVAHLHMGKQAEEQQKFGERVIYFQSALDKLNEAIKLAKGQPEAVQEALRFTMDVIGGKYNSAKKDNDFIYHEAVPALDTLQSDFSALTPCSVLSCPSEEKAKLLRDVMAKIEAKNEVLDQFMDSMQLDPDTVDNLDMYEHIPPVLMEKCAALSVRPDTVRNLVQSMQVLSGVFTDVEASLKEIRDLLEEDEAQERKLQELLGRVPPAPGSPPGLAEVSKECSKYLELHEKASFTNTELHRAMNLHLGNLRLLGGPLEQVRAALPTPSLSEDDKQVLQNLKRILAKVQEMRDQRMSLEQQLREMIQKDDITTSLVTTDRSEMKKLFEEQLKKYDQLKVYLEQNLAAQENVLKALTDANVKYAAVRKALAEVEHKWNTTVQTLVASYEAYEDLMKKSQEGKDFYTDLEGKAAKLLERARAACQASEAHRQQLLERELKKQPPPRPTAPKPPLQKKPPDEAGGPEPAELGSL</sequence>
<dbReference type="GO" id="GO:0032456">
    <property type="term" value="P:endocytic recycling"/>
    <property type="evidence" value="ECO:0007669"/>
    <property type="project" value="TreeGrafter"/>
</dbReference>
<evidence type="ECO:0000256" key="2">
    <source>
        <dbReference type="ARBA" id="ARBA00004496"/>
    </source>
</evidence>
<feature type="domain" description="BRO1" evidence="7">
    <location>
        <begin position="29"/>
        <end position="337"/>
    </location>
</feature>
<keyword evidence="9" id="KW-1185">Reference proteome</keyword>
<feature type="coiled-coil region" evidence="5">
    <location>
        <begin position="498"/>
        <end position="525"/>
    </location>
</feature>
<dbReference type="SMART" id="SM01041">
    <property type="entry name" value="BRO1"/>
    <property type="match status" value="1"/>
</dbReference>
<feature type="compositionally biased region" description="Basic and acidic residues" evidence="6">
    <location>
        <begin position="643"/>
        <end position="656"/>
    </location>
</feature>
<dbReference type="Gene3D" id="1.25.40.280">
    <property type="entry name" value="alix/aip1 like domains"/>
    <property type="match status" value="1"/>
</dbReference>
<organism evidence="8 9">
    <name type="scientific">Poecile atricapillus</name>
    <name type="common">Black-capped chickadee</name>
    <name type="synonym">Parus atricapillus</name>
    <dbReference type="NCBI Taxonomy" id="48891"/>
    <lineage>
        <taxon>Eukaryota</taxon>
        <taxon>Metazoa</taxon>
        <taxon>Chordata</taxon>
        <taxon>Craniata</taxon>
        <taxon>Vertebrata</taxon>
        <taxon>Euteleostomi</taxon>
        <taxon>Archelosauria</taxon>
        <taxon>Archosauria</taxon>
        <taxon>Dinosauria</taxon>
        <taxon>Saurischia</taxon>
        <taxon>Theropoda</taxon>
        <taxon>Coelurosauria</taxon>
        <taxon>Aves</taxon>
        <taxon>Neognathae</taxon>
        <taxon>Neoaves</taxon>
        <taxon>Telluraves</taxon>
        <taxon>Australaves</taxon>
        <taxon>Passeriformes</taxon>
        <taxon>Paridae</taxon>
        <taxon>Poecile</taxon>
    </lineage>
</organism>
<dbReference type="GO" id="GO:0005768">
    <property type="term" value="C:endosome"/>
    <property type="evidence" value="ECO:0007669"/>
    <property type="project" value="UniProtKB-SubCell"/>
</dbReference>
<dbReference type="PANTHER" id="PTHR23030:SF30">
    <property type="entry name" value="TYROSINE-PROTEIN PHOSPHATASE NON-RECEPTOR TYPE 23"/>
    <property type="match status" value="1"/>
</dbReference>
<dbReference type="Pfam" id="PF03097">
    <property type="entry name" value="BRO1"/>
    <property type="match status" value="1"/>
</dbReference>
<evidence type="ECO:0000256" key="1">
    <source>
        <dbReference type="ARBA" id="ARBA00004177"/>
    </source>
</evidence>
<gene>
    <name evidence="8" type="primary">Ptpn23</name>
    <name evidence="8" type="ORF">POEATR_R03159</name>
</gene>
<dbReference type="InterPro" id="IPR004328">
    <property type="entry name" value="BRO1_dom"/>
</dbReference>
<keyword evidence="5" id="KW-0175">Coiled coil</keyword>
<protein>
    <submittedName>
        <fullName evidence="8">PTN23 phosphatase</fullName>
    </submittedName>
</protein>
<keyword evidence="3" id="KW-0963">Cytoplasm</keyword>
<dbReference type="Gene3D" id="1.20.140.50">
    <property type="entry name" value="alix/aip1 like domains"/>
    <property type="match status" value="1"/>
</dbReference>
<evidence type="ECO:0000256" key="3">
    <source>
        <dbReference type="ARBA" id="ARBA00022490"/>
    </source>
</evidence>
<feature type="non-terminal residue" evidence="8">
    <location>
        <position position="688"/>
    </location>
</feature>
<feature type="region of interest" description="Disordered" evidence="6">
    <location>
        <begin position="642"/>
        <end position="688"/>
    </location>
</feature>
<feature type="compositionally biased region" description="Low complexity" evidence="6">
    <location>
        <begin position="676"/>
        <end position="688"/>
    </location>
</feature>
<evidence type="ECO:0000256" key="6">
    <source>
        <dbReference type="SAM" id="MobiDB-lite"/>
    </source>
</evidence>
<feature type="coiled-coil region" evidence="5">
    <location>
        <begin position="392"/>
        <end position="422"/>
    </location>
</feature>
<evidence type="ECO:0000313" key="8">
    <source>
        <dbReference type="EMBL" id="NWZ85779.1"/>
    </source>
</evidence>
<evidence type="ECO:0000313" key="9">
    <source>
        <dbReference type="Proteomes" id="UP000540071"/>
    </source>
</evidence>
<dbReference type="EMBL" id="VZSS01000119">
    <property type="protein sequence ID" value="NWZ85779.1"/>
    <property type="molecule type" value="Genomic_DNA"/>
</dbReference>
<proteinExistence type="predicted"/>
<accession>A0A7K7R0T2</accession>
<keyword evidence="4" id="KW-0967">Endosome</keyword>
<dbReference type="Gene3D" id="1.20.120.560">
    <property type="entry name" value="alix/aip1 in complex with the ypdl late domain"/>
    <property type="match status" value="1"/>
</dbReference>
<dbReference type="CDD" id="cd09234">
    <property type="entry name" value="V_HD-PTP_like"/>
    <property type="match status" value="1"/>
</dbReference>
<comment type="subcellular location">
    <subcellularLocation>
        <location evidence="2">Cytoplasm</location>
    </subcellularLocation>
    <subcellularLocation>
        <location evidence="1">Endosome</location>
    </subcellularLocation>
</comment>
<dbReference type="PROSITE" id="PS51180">
    <property type="entry name" value="BRO1"/>
    <property type="match status" value="1"/>
</dbReference>
<dbReference type="AlphaFoldDB" id="A0A7K7R0T2"/>